<dbReference type="RefSeq" id="WP_068949255.1">
    <property type="nucleotide sequence ID" value="NZ_CP015922.1"/>
</dbReference>
<dbReference type="PANTHER" id="PTHR43433">
    <property type="entry name" value="HYDROLASE, ALPHA/BETA FOLD FAMILY PROTEIN"/>
    <property type="match status" value="1"/>
</dbReference>
<accession>A0A191UH82</accession>
<dbReference type="SUPFAM" id="SSF53474">
    <property type="entry name" value="alpha/beta-Hydrolases"/>
    <property type="match status" value="1"/>
</dbReference>
<dbReference type="InterPro" id="IPR050471">
    <property type="entry name" value="AB_hydrolase"/>
</dbReference>
<sequence>MRFNNSLRCSPATWIRGMYLTIASLFISLSLCITAQAQEKPEVKYAQVGDVKLAYYLKGKGDPMILIMGYAATMSAWDPALLEELAKNNQLIIFDNRGAGLSTDTKENNTTIPQMADDAAGLVKALGFKKVNVFSWSMGARIGQQLVIRHPDLVSKAILCAPNPGGKYQIAISKKVGEELNNPSLSPMENFELLFPITPEGKAAAKVVYERFMAAKAAGAIPDDFIVSKETQERQVRARITLWNADNQNYKDLKNIKVPVLVADGREDIIDNPKNSVVIADQIPFAWLAFYEGGHAFLFQSYKKLSETVNIFLQKD</sequence>
<dbReference type="PANTHER" id="PTHR43433:SF5">
    <property type="entry name" value="AB HYDROLASE-1 DOMAIN-CONTAINING PROTEIN"/>
    <property type="match status" value="1"/>
</dbReference>
<dbReference type="InterPro" id="IPR000073">
    <property type="entry name" value="AB_hydrolase_1"/>
</dbReference>
<protein>
    <recommendedName>
        <fullName evidence="1">AB hydrolase-1 domain-containing protein</fullName>
    </recommendedName>
</protein>
<dbReference type="EMBL" id="CP015922">
    <property type="protein sequence ID" value="ANJ00251.1"/>
    <property type="molecule type" value="Genomic_DNA"/>
</dbReference>
<keyword evidence="3" id="KW-1185">Reference proteome</keyword>
<dbReference type="Proteomes" id="UP000078463">
    <property type="component" value="Chromosome"/>
</dbReference>
<feature type="domain" description="AB hydrolase-1" evidence="1">
    <location>
        <begin position="63"/>
        <end position="162"/>
    </location>
</feature>
<dbReference type="Gene3D" id="3.40.50.1820">
    <property type="entry name" value="alpha/beta hydrolase"/>
    <property type="match status" value="1"/>
</dbReference>
<dbReference type="STRING" id="1743168.A8O14_09255"/>
<evidence type="ECO:0000259" key="1">
    <source>
        <dbReference type="Pfam" id="PF00561"/>
    </source>
</evidence>
<name>A0A191UH82_9BURK</name>
<dbReference type="AlphaFoldDB" id="A0A191UH82"/>
<evidence type="ECO:0000313" key="3">
    <source>
        <dbReference type="Proteomes" id="UP000078463"/>
    </source>
</evidence>
<evidence type="ECO:0000313" key="2">
    <source>
        <dbReference type="EMBL" id="ANJ00251.1"/>
    </source>
</evidence>
<dbReference type="InterPro" id="IPR029058">
    <property type="entry name" value="AB_hydrolase_fold"/>
</dbReference>
<reference evidence="3" key="1">
    <citation type="submission" date="2016-05" db="EMBL/GenBank/DDBJ databases">
        <title>Polynucleobacter sp. QLW-P1FAT50C-4 genome.</title>
        <authorList>
            <person name="Hahn M.W."/>
        </authorList>
    </citation>
    <scope>NUCLEOTIDE SEQUENCE [LARGE SCALE GENOMIC DNA]</scope>
    <source>
        <strain evidence="3">QLW-P1FAT50C-4</strain>
    </source>
</reference>
<dbReference type="Pfam" id="PF00561">
    <property type="entry name" value="Abhydrolase_1"/>
    <property type="match status" value="1"/>
</dbReference>
<proteinExistence type="predicted"/>
<gene>
    <name evidence="2" type="ORF">A8O14_09255</name>
</gene>
<dbReference type="KEGG" id="pwu:A8O14_09255"/>
<organism evidence="2 3">
    <name type="scientific">Polynucleobacter wuianus</name>
    <dbReference type="NCBI Taxonomy" id="1743168"/>
    <lineage>
        <taxon>Bacteria</taxon>
        <taxon>Pseudomonadati</taxon>
        <taxon>Pseudomonadota</taxon>
        <taxon>Betaproteobacteria</taxon>
        <taxon>Burkholderiales</taxon>
        <taxon>Burkholderiaceae</taxon>
        <taxon>Polynucleobacter</taxon>
    </lineage>
</organism>